<dbReference type="InterPro" id="IPR003453">
    <property type="entry name" value="ABC_MlaE_roteobac"/>
</dbReference>
<keyword evidence="4" id="KW-0813">Transport</keyword>
<dbReference type="AlphaFoldDB" id="A0A2N5D9B4"/>
<dbReference type="EMBL" id="PJRS01000038">
    <property type="protein sequence ID" value="PLR22663.1"/>
    <property type="molecule type" value="Genomic_DNA"/>
</dbReference>
<feature type="transmembrane region" description="Helical" evidence="8">
    <location>
        <begin position="60"/>
        <end position="84"/>
    </location>
</feature>
<feature type="transmembrane region" description="Helical" evidence="8">
    <location>
        <begin position="160"/>
        <end position="186"/>
    </location>
</feature>
<comment type="similarity">
    <text evidence="3 8">Belongs to the MlaE permease family.</text>
</comment>
<evidence type="ECO:0000256" key="1">
    <source>
        <dbReference type="ARBA" id="ARBA00003787"/>
    </source>
</evidence>
<dbReference type="PANTHER" id="PTHR30188">
    <property type="entry name" value="ABC TRANSPORTER PERMEASE PROTEIN-RELATED"/>
    <property type="match status" value="1"/>
</dbReference>
<keyword evidence="6 8" id="KW-1133">Transmembrane helix</keyword>
<dbReference type="RefSeq" id="WP_101719342.1">
    <property type="nucleotide sequence ID" value="NZ_PJRS01000038.1"/>
</dbReference>
<dbReference type="GO" id="GO:0005548">
    <property type="term" value="F:phospholipid transporter activity"/>
    <property type="evidence" value="ECO:0007669"/>
    <property type="project" value="TreeGrafter"/>
</dbReference>
<protein>
    <submittedName>
        <fullName evidence="9">ABC transporter permease</fullName>
    </submittedName>
</protein>
<dbReference type="PANTHER" id="PTHR30188:SF4">
    <property type="entry name" value="PROTEIN TRIGALACTOSYLDIACYLGLYCEROL 1, CHLOROPLASTIC"/>
    <property type="match status" value="1"/>
</dbReference>
<feature type="transmembrane region" description="Helical" evidence="8">
    <location>
        <begin position="245"/>
        <end position="264"/>
    </location>
</feature>
<feature type="transmembrane region" description="Helical" evidence="8">
    <location>
        <begin position="207"/>
        <end position="233"/>
    </location>
</feature>
<gene>
    <name evidence="9" type="ORF">SGCZBJ_18010</name>
</gene>
<keyword evidence="5 8" id="KW-0812">Transmembrane</keyword>
<comment type="caution">
    <text evidence="8">Lacks conserved residue(s) required for the propagation of feature annotation.</text>
</comment>
<keyword evidence="10" id="KW-1185">Reference proteome</keyword>
<evidence type="ECO:0000256" key="5">
    <source>
        <dbReference type="ARBA" id="ARBA00022692"/>
    </source>
</evidence>
<sequence length="272" mass="28346">MAAAKARRAPNRLRSNLVRPLGRSTLAAARRVGAVGVFGARATIAALSPPWFPGQIRRQFVAIGFFSLPVVGLTAIFTGAALALNIFTGGGRFNAEQVMPQIVALGITRELGPVLAALMLAGRVSAAIAAEIGAMRATEQIDAMHTLSTDPFSYLVGPRLLAGVLMLPLLTLVADTIGVAGGWLAATRVLDFSSAAYIRNTIDVLQGWDIVSGLIKAAVFGYIVALMGCYHGYTAKGGARGVGRATTRAVVSSAILIFASDYLLTTVFTQAS</sequence>
<evidence type="ECO:0000256" key="7">
    <source>
        <dbReference type="ARBA" id="ARBA00023136"/>
    </source>
</evidence>
<accession>A0A2N5D9B4</accession>
<evidence type="ECO:0000256" key="6">
    <source>
        <dbReference type="ARBA" id="ARBA00022989"/>
    </source>
</evidence>
<keyword evidence="8" id="KW-1003">Cell membrane</keyword>
<name>A0A2N5D9B4_9CAUL</name>
<keyword evidence="8" id="KW-0997">Cell inner membrane</keyword>
<comment type="function">
    <text evidence="1">Could be part of an ABC transporter complex.</text>
</comment>
<evidence type="ECO:0000256" key="4">
    <source>
        <dbReference type="ARBA" id="ARBA00022448"/>
    </source>
</evidence>
<dbReference type="Proteomes" id="UP000234479">
    <property type="component" value="Unassembled WGS sequence"/>
</dbReference>
<dbReference type="Pfam" id="PF02405">
    <property type="entry name" value="MlaE"/>
    <property type="match status" value="1"/>
</dbReference>
<comment type="caution">
    <text evidence="9">The sequence shown here is derived from an EMBL/GenBank/DDBJ whole genome shotgun (WGS) entry which is preliminary data.</text>
</comment>
<evidence type="ECO:0000313" key="10">
    <source>
        <dbReference type="Proteomes" id="UP000234479"/>
    </source>
</evidence>
<dbReference type="OrthoDB" id="9806241at2"/>
<dbReference type="InterPro" id="IPR030802">
    <property type="entry name" value="Permease_MalE"/>
</dbReference>
<dbReference type="GO" id="GO:0043190">
    <property type="term" value="C:ATP-binding cassette (ABC) transporter complex"/>
    <property type="evidence" value="ECO:0007669"/>
    <property type="project" value="InterPro"/>
</dbReference>
<comment type="subcellular location">
    <subcellularLocation>
        <location evidence="8">Cell inner membrane</location>
        <topology evidence="8">Multi-pass membrane protein</topology>
    </subcellularLocation>
    <subcellularLocation>
        <location evidence="2">Membrane</location>
        <topology evidence="2">Multi-pass membrane protein</topology>
    </subcellularLocation>
</comment>
<reference evidence="9 10" key="1">
    <citation type="submission" date="2017-12" db="EMBL/GenBank/DDBJ databases">
        <title>The genome sequence of Caulobacter sp. 410.</title>
        <authorList>
            <person name="Gao J."/>
            <person name="Mao X."/>
            <person name="Sun J."/>
        </authorList>
    </citation>
    <scope>NUCLEOTIDE SEQUENCE [LARGE SCALE GENOMIC DNA]</scope>
    <source>
        <strain evidence="9 10">410</strain>
    </source>
</reference>
<dbReference type="NCBIfam" id="TIGR00056">
    <property type="entry name" value="MlaE family lipid ABC transporter permease subunit"/>
    <property type="match status" value="1"/>
</dbReference>
<proteinExistence type="inferred from homology"/>
<evidence type="ECO:0000256" key="3">
    <source>
        <dbReference type="ARBA" id="ARBA00007556"/>
    </source>
</evidence>
<evidence type="ECO:0000313" key="9">
    <source>
        <dbReference type="EMBL" id="PLR22663.1"/>
    </source>
</evidence>
<evidence type="ECO:0000256" key="2">
    <source>
        <dbReference type="ARBA" id="ARBA00004141"/>
    </source>
</evidence>
<evidence type="ECO:0000256" key="8">
    <source>
        <dbReference type="RuleBase" id="RU362044"/>
    </source>
</evidence>
<keyword evidence="7 8" id="KW-0472">Membrane</keyword>
<organism evidence="9 10">
    <name type="scientific">Caulobacter zeae</name>
    <dbReference type="NCBI Taxonomy" id="2055137"/>
    <lineage>
        <taxon>Bacteria</taxon>
        <taxon>Pseudomonadati</taxon>
        <taxon>Pseudomonadota</taxon>
        <taxon>Alphaproteobacteria</taxon>
        <taxon>Caulobacterales</taxon>
        <taxon>Caulobacteraceae</taxon>
        <taxon>Caulobacter</taxon>
    </lineage>
</organism>